<evidence type="ECO:0000256" key="6">
    <source>
        <dbReference type="ARBA" id="ARBA00023027"/>
    </source>
</evidence>
<dbReference type="Pfam" id="PF02737">
    <property type="entry name" value="3HCDH_N"/>
    <property type="match status" value="1"/>
</dbReference>
<evidence type="ECO:0000256" key="2">
    <source>
        <dbReference type="ARBA" id="ARBA00007005"/>
    </source>
</evidence>
<evidence type="ECO:0000256" key="1">
    <source>
        <dbReference type="ARBA" id="ARBA00005005"/>
    </source>
</evidence>
<evidence type="ECO:0000256" key="8">
    <source>
        <dbReference type="ARBA" id="ARBA00023239"/>
    </source>
</evidence>
<proteinExistence type="inferred from homology"/>
<dbReference type="SUPFAM" id="SSF52096">
    <property type="entry name" value="ClpP/crotonase"/>
    <property type="match status" value="1"/>
</dbReference>
<dbReference type="InterPro" id="IPR006176">
    <property type="entry name" value="3-OHacyl-CoA_DH_NAD-bd"/>
</dbReference>
<protein>
    <submittedName>
        <fullName evidence="13">Fatty acid oxidation complex subunit alpha</fullName>
    </submittedName>
</protein>
<keyword evidence="14" id="KW-1185">Reference proteome</keyword>
<keyword evidence="6" id="KW-0520">NAD</keyword>
<sequence length="714" mass="76511">MQAPIQYQKSADGIVTLTFDAPDQSVNTMTDAMRQCLAEVSDRLVAEKDSIAGVILTSAKDTFFAGGNLNRIYGMQPKDADTLFAATEAGKRALRQIETLGKPVVAALNGTALGGGFEIALACHHRIALDKPKAQFGLPEATLGLMPGAGGVVRMTRLLGLAASQPYLQDSKLMSPAQAVEVGLIHALAPTQEALLEQARAWIAAHPASAQPWDAKGYVPPGGWNDSDGAKRWISTAAAQVRAKTKGCYPAPEAILCASVEGMQVDFDTASRIETRYFVQIVTGKVSKNILGTFWFRANEIKSGAQRPAGVEKGKVGKLAVLGAGMMGKGIAYVAATRGIDVWVKDATVEQAAGARDNADKLLAKREEKGEIDAAQRRQVVDRIHPVASYDELAQVDLVIEAVPENPALKAEITGTAEPLLSDRAIWASNTSTLPITGLAKASGRPAHFIGLHFFSPVHRMQLVEVIKGKETSKETLAHALDFVMQLGKTPIVVNDSRGFFTSRVFSTFTREGVAMLGEGQDPAAIEAAAAFAGFPVGPLAVLDEVSLSLSYNNRLETLKAHAAEGNPLPAHPADAVMERMLDEFGRKGRAAGGGFYDYPADGAKTFWSGLARHFVRPDEQMPQQDKMDRLLFCMALESVRILQEGVLDSAGDGNIGSVLGIGFPRWTGGVFQYLNQYGLKEAVARAEYLAEHYGERFAPPRLLKEKAASGELF</sequence>
<dbReference type="Gene3D" id="1.10.1040.50">
    <property type="match status" value="1"/>
</dbReference>
<accession>A0ABN7Q158</accession>
<evidence type="ECO:0000256" key="7">
    <source>
        <dbReference type="ARBA" id="ARBA00023098"/>
    </source>
</evidence>
<dbReference type="RefSeq" id="WP_211953905.1">
    <property type="nucleotide sequence ID" value="NZ_CAJPVI010000015.1"/>
</dbReference>
<comment type="pathway">
    <text evidence="1">Lipid metabolism; fatty acid beta-oxidation.</text>
</comment>
<feature type="domain" description="3-hydroxyacyl-CoA dehydrogenase C-terminal" evidence="11">
    <location>
        <begin position="499"/>
        <end position="599"/>
    </location>
</feature>
<dbReference type="InterPro" id="IPR036291">
    <property type="entry name" value="NAD(P)-bd_dom_sf"/>
</dbReference>
<comment type="similarity">
    <text evidence="2">In the central section; belongs to the 3-hydroxyacyl-CoA dehydrogenase family.</text>
</comment>
<evidence type="ECO:0000259" key="11">
    <source>
        <dbReference type="Pfam" id="PF00725"/>
    </source>
</evidence>
<evidence type="ECO:0000256" key="5">
    <source>
        <dbReference type="ARBA" id="ARBA00023002"/>
    </source>
</evidence>
<dbReference type="PANTHER" id="PTHR43612">
    <property type="entry name" value="TRIFUNCTIONAL ENZYME SUBUNIT ALPHA"/>
    <property type="match status" value="1"/>
</dbReference>
<keyword evidence="3" id="KW-0276">Fatty acid metabolism</keyword>
<keyword evidence="7" id="KW-0443">Lipid metabolism</keyword>
<dbReference type="CDD" id="cd06558">
    <property type="entry name" value="crotonase-like"/>
    <property type="match status" value="1"/>
</dbReference>
<dbReference type="Pfam" id="PF00378">
    <property type="entry name" value="ECH_1"/>
    <property type="match status" value="1"/>
</dbReference>
<dbReference type="InterPro" id="IPR008927">
    <property type="entry name" value="6-PGluconate_DH-like_C_sf"/>
</dbReference>
<dbReference type="Pfam" id="PF00725">
    <property type="entry name" value="3HCDH"/>
    <property type="match status" value="1"/>
</dbReference>
<keyword evidence="4" id="KW-0442">Lipid degradation</keyword>
<dbReference type="SUPFAM" id="SSF51735">
    <property type="entry name" value="NAD(P)-binding Rossmann-fold domains"/>
    <property type="match status" value="1"/>
</dbReference>
<keyword evidence="8" id="KW-0456">Lyase</keyword>
<dbReference type="Proteomes" id="UP000672657">
    <property type="component" value="Unassembled WGS sequence"/>
</dbReference>
<dbReference type="InterPro" id="IPR006108">
    <property type="entry name" value="3HC_DH_C"/>
</dbReference>
<evidence type="ECO:0000259" key="12">
    <source>
        <dbReference type="Pfam" id="PF02737"/>
    </source>
</evidence>
<evidence type="ECO:0000256" key="10">
    <source>
        <dbReference type="ARBA" id="ARBA00049556"/>
    </source>
</evidence>
<dbReference type="SUPFAM" id="SSF48179">
    <property type="entry name" value="6-phosphogluconate dehydrogenase C-terminal domain-like"/>
    <property type="match status" value="2"/>
</dbReference>
<evidence type="ECO:0000256" key="3">
    <source>
        <dbReference type="ARBA" id="ARBA00022832"/>
    </source>
</evidence>
<evidence type="ECO:0000313" key="13">
    <source>
        <dbReference type="EMBL" id="CAG2145999.1"/>
    </source>
</evidence>
<comment type="catalytic activity">
    <reaction evidence="10">
        <text>a (3S)-3-hydroxyacyl-CoA + NAD(+) = a 3-oxoacyl-CoA + NADH + H(+)</text>
        <dbReference type="Rhea" id="RHEA:22432"/>
        <dbReference type="ChEBI" id="CHEBI:15378"/>
        <dbReference type="ChEBI" id="CHEBI:57318"/>
        <dbReference type="ChEBI" id="CHEBI:57540"/>
        <dbReference type="ChEBI" id="CHEBI:57945"/>
        <dbReference type="ChEBI" id="CHEBI:90726"/>
        <dbReference type="EC" id="1.1.1.35"/>
    </reaction>
</comment>
<evidence type="ECO:0000256" key="4">
    <source>
        <dbReference type="ARBA" id="ARBA00022963"/>
    </source>
</evidence>
<keyword evidence="5" id="KW-0560">Oxidoreductase</keyword>
<name>A0ABN7Q158_9BURK</name>
<dbReference type="Gene3D" id="3.90.226.10">
    <property type="entry name" value="2-enoyl-CoA Hydratase, Chain A, domain 1"/>
    <property type="match status" value="1"/>
</dbReference>
<feature type="domain" description="3-hydroxyacyl-CoA dehydrogenase NAD binding" evidence="12">
    <location>
        <begin position="318"/>
        <end position="496"/>
    </location>
</feature>
<dbReference type="Gene3D" id="3.40.50.720">
    <property type="entry name" value="NAD(P)-binding Rossmann-like Domain"/>
    <property type="match status" value="1"/>
</dbReference>
<organism evidence="13 14">
    <name type="scientific">Cupriavidus numazuensis</name>
    <dbReference type="NCBI Taxonomy" id="221992"/>
    <lineage>
        <taxon>Bacteria</taxon>
        <taxon>Pseudomonadati</taxon>
        <taxon>Pseudomonadota</taxon>
        <taxon>Betaproteobacteria</taxon>
        <taxon>Burkholderiales</taxon>
        <taxon>Burkholderiaceae</taxon>
        <taxon>Cupriavidus</taxon>
    </lineage>
</organism>
<dbReference type="PANTHER" id="PTHR43612:SF3">
    <property type="entry name" value="TRIFUNCTIONAL ENZYME SUBUNIT ALPHA, MITOCHONDRIAL"/>
    <property type="match status" value="1"/>
</dbReference>
<evidence type="ECO:0000313" key="14">
    <source>
        <dbReference type="Proteomes" id="UP000672657"/>
    </source>
</evidence>
<dbReference type="EMBL" id="CAJPVI010000015">
    <property type="protein sequence ID" value="CAG2145999.1"/>
    <property type="molecule type" value="Genomic_DNA"/>
</dbReference>
<keyword evidence="9" id="KW-0511">Multifunctional enzyme</keyword>
<gene>
    <name evidence="13" type="primary">fadJ_1</name>
    <name evidence="13" type="ORF">LMG26411_02850</name>
</gene>
<dbReference type="InterPro" id="IPR029045">
    <property type="entry name" value="ClpP/crotonase-like_dom_sf"/>
</dbReference>
<dbReference type="InterPro" id="IPR050136">
    <property type="entry name" value="FA_oxidation_alpha_subunit"/>
</dbReference>
<dbReference type="InterPro" id="IPR001753">
    <property type="entry name" value="Enoyl-CoA_hydra/iso"/>
</dbReference>
<reference evidence="13 14" key="1">
    <citation type="submission" date="2021-03" db="EMBL/GenBank/DDBJ databases">
        <authorList>
            <person name="Peeters C."/>
        </authorList>
    </citation>
    <scope>NUCLEOTIDE SEQUENCE [LARGE SCALE GENOMIC DNA]</scope>
    <source>
        <strain evidence="13 14">LMG 26411</strain>
    </source>
</reference>
<evidence type="ECO:0000256" key="9">
    <source>
        <dbReference type="ARBA" id="ARBA00023268"/>
    </source>
</evidence>
<comment type="caution">
    <text evidence="13">The sequence shown here is derived from an EMBL/GenBank/DDBJ whole genome shotgun (WGS) entry which is preliminary data.</text>
</comment>